<gene>
    <name evidence="2" type="ORF">HXA33_03750</name>
</gene>
<dbReference type="EMBL" id="JABXYM010000001">
    <property type="protein sequence ID" value="MCR6095647.1"/>
    <property type="molecule type" value="Genomic_DNA"/>
</dbReference>
<feature type="transmembrane region" description="Helical" evidence="1">
    <location>
        <begin position="45"/>
        <end position="60"/>
    </location>
</feature>
<keyword evidence="1" id="KW-0472">Membrane</keyword>
<dbReference type="Proteomes" id="UP001057753">
    <property type="component" value="Unassembled WGS sequence"/>
</dbReference>
<protein>
    <submittedName>
        <fullName evidence="2">Uncharacterized protein</fullName>
    </submittedName>
</protein>
<evidence type="ECO:0000313" key="2">
    <source>
        <dbReference type="EMBL" id="MCR6095647.1"/>
    </source>
</evidence>
<dbReference type="AlphaFoldDB" id="A0A9Q4AZJ0"/>
<keyword evidence="1" id="KW-0812">Transmembrane</keyword>
<evidence type="ECO:0000256" key="1">
    <source>
        <dbReference type="SAM" id="Phobius"/>
    </source>
</evidence>
<keyword evidence="3" id="KW-1185">Reference proteome</keyword>
<keyword evidence="1" id="KW-1133">Transmembrane helix</keyword>
<comment type="caution">
    <text evidence="2">The sequence shown here is derived from an EMBL/GenBank/DDBJ whole genome shotgun (WGS) entry which is preliminary data.</text>
</comment>
<reference evidence="2" key="1">
    <citation type="submission" date="2020-06" db="EMBL/GenBank/DDBJ databases">
        <title>Insight into the genomes of haloalkaliphilic bacilli from Kenyan soda lakes.</title>
        <authorList>
            <person name="Mwirichia R."/>
            <person name="Villamizar G.C."/>
            <person name="Poehlein A."/>
            <person name="Mugweru J."/>
            <person name="Kipnyargis A."/>
            <person name="Kiplimo D."/>
            <person name="Orwa P."/>
            <person name="Daniel R."/>
        </authorList>
    </citation>
    <scope>NUCLEOTIDE SEQUENCE</scope>
    <source>
        <strain evidence="2">B1096_S55</strain>
    </source>
</reference>
<evidence type="ECO:0000313" key="3">
    <source>
        <dbReference type="Proteomes" id="UP001057753"/>
    </source>
</evidence>
<proteinExistence type="predicted"/>
<organism evidence="2 3">
    <name type="scientific">Salipaludibacillus agaradhaerens</name>
    <name type="common">Bacillus agaradhaerens</name>
    <dbReference type="NCBI Taxonomy" id="76935"/>
    <lineage>
        <taxon>Bacteria</taxon>
        <taxon>Bacillati</taxon>
        <taxon>Bacillota</taxon>
        <taxon>Bacilli</taxon>
        <taxon>Bacillales</taxon>
        <taxon>Bacillaceae</taxon>
    </lineage>
</organism>
<sequence length="61" mass="7481">MKRRAEKSKLHWRLRKIIDMFHQLLLPLIIFQLIRTLFLPTTLDVILLTVFVALYIIYWMP</sequence>
<accession>A0A9Q4AZJ0</accession>
<name>A0A9Q4AZJ0_SALAG</name>